<evidence type="ECO:0000313" key="2">
    <source>
        <dbReference type="EMBL" id="OJA21079.1"/>
    </source>
</evidence>
<accession>A0A1J8QK94</accession>
<keyword evidence="1" id="KW-1133">Transmembrane helix</keyword>
<evidence type="ECO:0000256" key="1">
    <source>
        <dbReference type="SAM" id="Phobius"/>
    </source>
</evidence>
<keyword evidence="3" id="KW-1185">Reference proteome</keyword>
<name>A0A1J8QK94_9AGAM</name>
<proteinExistence type="predicted"/>
<keyword evidence="1" id="KW-0812">Transmembrane</keyword>
<organism evidence="2 3">
    <name type="scientific">Rhizopogon vesiculosus</name>
    <dbReference type="NCBI Taxonomy" id="180088"/>
    <lineage>
        <taxon>Eukaryota</taxon>
        <taxon>Fungi</taxon>
        <taxon>Dikarya</taxon>
        <taxon>Basidiomycota</taxon>
        <taxon>Agaricomycotina</taxon>
        <taxon>Agaricomycetes</taxon>
        <taxon>Agaricomycetidae</taxon>
        <taxon>Boletales</taxon>
        <taxon>Suillineae</taxon>
        <taxon>Rhizopogonaceae</taxon>
        <taxon>Rhizopogon</taxon>
    </lineage>
</organism>
<protein>
    <submittedName>
        <fullName evidence="2">Uncharacterized protein</fullName>
    </submittedName>
</protein>
<reference evidence="2 3" key="1">
    <citation type="submission" date="2016-03" db="EMBL/GenBank/DDBJ databases">
        <title>Comparative genomics of the ectomycorrhizal sister species Rhizopogon vinicolor and Rhizopogon vesiculosus (Basidiomycota: Boletales) reveals a divergence of the mating type B locus.</title>
        <authorList>
            <person name="Mujic A.B."/>
            <person name="Kuo A."/>
            <person name="Tritt A."/>
            <person name="Lipzen A."/>
            <person name="Chen C."/>
            <person name="Johnson J."/>
            <person name="Sharma A."/>
            <person name="Barry K."/>
            <person name="Grigoriev I.V."/>
            <person name="Spatafora J.W."/>
        </authorList>
    </citation>
    <scope>NUCLEOTIDE SEQUENCE [LARGE SCALE GENOMIC DNA]</scope>
    <source>
        <strain evidence="2 3">AM-OR11-056</strain>
    </source>
</reference>
<dbReference type="OrthoDB" id="10257561at2759"/>
<comment type="caution">
    <text evidence="2">The sequence shown here is derived from an EMBL/GenBank/DDBJ whole genome shotgun (WGS) entry which is preliminary data.</text>
</comment>
<feature type="transmembrane region" description="Helical" evidence="1">
    <location>
        <begin position="86"/>
        <end position="105"/>
    </location>
</feature>
<gene>
    <name evidence="2" type="ORF">AZE42_11064</name>
</gene>
<sequence>METWDVFIPFENSTQSGIGWTRPRDKGTEELIATYSYPRLAELKLPPEEHQLLLTKDDNNHVDDIELYQGLNWLERRHIVGKDRGYIFFTLFLFVPYFFTISDLVPCPLLRVHVHLAIHVLPIYPQSKDHADYAT</sequence>
<dbReference type="EMBL" id="LVVM01000285">
    <property type="protein sequence ID" value="OJA21079.1"/>
    <property type="molecule type" value="Genomic_DNA"/>
</dbReference>
<dbReference type="Proteomes" id="UP000183567">
    <property type="component" value="Unassembled WGS sequence"/>
</dbReference>
<dbReference type="STRING" id="180088.A0A1J8QK94"/>
<keyword evidence="1" id="KW-0472">Membrane</keyword>
<dbReference type="AlphaFoldDB" id="A0A1J8QK94"/>
<evidence type="ECO:0000313" key="3">
    <source>
        <dbReference type="Proteomes" id="UP000183567"/>
    </source>
</evidence>